<gene>
    <name evidence="2" type="ORF">HOLleu_06147</name>
</gene>
<sequence>MYHLVLSFLHFSLVLSAFIHSVRFQMAEPIISYSKQDGDGNYFGPLQHFSYYSFLALSTQRVGTPSIFSAKQIIFCISPPFFWLFGPHWFVAK</sequence>
<organism evidence="2 3">
    <name type="scientific">Holothuria leucospilota</name>
    <name type="common">Black long sea cucumber</name>
    <name type="synonym">Mertensiothuria leucospilota</name>
    <dbReference type="NCBI Taxonomy" id="206669"/>
    <lineage>
        <taxon>Eukaryota</taxon>
        <taxon>Metazoa</taxon>
        <taxon>Echinodermata</taxon>
        <taxon>Eleutherozoa</taxon>
        <taxon>Echinozoa</taxon>
        <taxon>Holothuroidea</taxon>
        <taxon>Aspidochirotacea</taxon>
        <taxon>Aspidochirotida</taxon>
        <taxon>Holothuriidae</taxon>
        <taxon>Holothuria</taxon>
    </lineage>
</organism>
<keyword evidence="3" id="KW-1185">Reference proteome</keyword>
<dbReference type="Proteomes" id="UP001152320">
    <property type="component" value="Chromosome 2"/>
</dbReference>
<dbReference type="AlphaFoldDB" id="A0A9Q1HJD6"/>
<evidence type="ECO:0000256" key="1">
    <source>
        <dbReference type="SAM" id="SignalP"/>
    </source>
</evidence>
<evidence type="ECO:0000313" key="3">
    <source>
        <dbReference type="Proteomes" id="UP001152320"/>
    </source>
</evidence>
<dbReference type="EMBL" id="JAIZAY010000002">
    <property type="protein sequence ID" value="KAJ8047206.1"/>
    <property type="molecule type" value="Genomic_DNA"/>
</dbReference>
<protein>
    <recommendedName>
        <fullName evidence="4">Secreted protein</fullName>
    </recommendedName>
</protein>
<reference evidence="2" key="1">
    <citation type="submission" date="2021-10" db="EMBL/GenBank/DDBJ databases">
        <title>Tropical sea cucumber genome reveals ecological adaptation and Cuvierian tubules defense mechanism.</title>
        <authorList>
            <person name="Chen T."/>
        </authorList>
    </citation>
    <scope>NUCLEOTIDE SEQUENCE</scope>
    <source>
        <strain evidence="2">Nanhai2018</strain>
        <tissue evidence="2">Muscle</tissue>
    </source>
</reference>
<feature type="signal peptide" evidence="1">
    <location>
        <begin position="1"/>
        <end position="16"/>
    </location>
</feature>
<accession>A0A9Q1HJD6</accession>
<evidence type="ECO:0000313" key="2">
    <source>
        <dbReference type="EMBL" id="KAJ8047206.1"/>
    </source>
</evidence>
<proteinExistence type="predicted"/>
<name>A0A9Q1HJD6_HOLLE</name>
<comment type="caution">
    <text evidence="2">The sequence shown here is derived from an EMBL/GenBank/DDBJ whole genome shotgun (WGS) entry which is preliminary data.</text>
</comment>
<keyword evidence="1" id="KW-0732">Signal</keyword>
<feature type="chain" id="PRO_5040491243" description="Secreted protein" evidence="1">
    <location>
        <begin position="17"/>
        <end position="93"/>
    </location>
</feature>
<evidence type="ECO:0008006" key="4">
    <source>
        <dbReference type="Google" id="ProtNLM"/>
    </source>
</evidence>